<feature type="domain" description="Glycosyltransferase subfamily 4-like N-terminal" evidence="2">
    <location>
        <begin position="27"/>
        <end position="186"/>
    </location>
</feature>
<dbReference type="EMBL" id="CP033577">
    <property type="protein sequence ID" value="AYV20343.1"/>
    <property type="molecule type" value="Genomic_DNA"/>
</dbReference>
<dbReference type="GO" id="GO:0016757">
    <property type="term" value="F:glycosyltransferase activity"/>
    <property type="evidence" value="ECO:0007669"/>
    <property type="project" value="InterPro"/>
</dbReference>
<dbReference type="Pfam" id="PF13439">
    <property type="entry name" value="Glyco_transf_4"/>
    <property type="match status" value="1"/>
</dbReference>
<reference evidence="3 4" key="1">
    <citation type="submission" date="2018-11" db="EMBL/GenBank/DDBJ databases">
        <title>Complete Genome Sequence of Vbrio mediterranei 117-T6: a Potential Pathogen Bacteria Isolated from the Conchocelis of Pyropia.</title>
        <authorList>
            <person name="Liu Q."/>
        </authorList>
    </citation>
    <scope>NUCLEOTIDE SEQUENCE [LARGE SCALE GENOMIC DNA]</scope>
    <source>
        <strain evidence="3 4">117-T6</strain>
    </source>
</reference>
<feature type="domain" description="Glycosyl transferase family 1" evidence="1">
    <location>
        <begin position="196"/>
        <end position="342"/>
    </location>
</feature>
<dbReference type="GO" id="GO:1901135">
    <property type="term" value="P:carbohydrate derivative metabolic process"/>
    <property type="evidence" value="ECO:0007669"/>
    <property type="project" value="UniProtKB-ARBA"/>
</dbReference>
<evidence type="ECO:0000313" key="3">
    <source>
        <dbReference type="EMBL" id="AYV20343.1"/>
    </source>
</evidence>
<dbReference type="PANTHER" id="PTHR12526">
    <property type="entry name" value="GLYCOSYLTRANSFERASE"/>
    <property type="match status" value="1"/>
</dbReference>
<accession>A0A3G4V6D8</accession>
<dbReference type="Pfam" id="PF00534">
    <property type="entry name" value="Glycos_transf_1"/>
    <property type="match status" value="1"/>
</dbReference>
<evidence type="ECO:0000259" key="1">
    <source>
        <dbReference type="Pfam" id="PF00534"/>
    </source>
</evidence>
<keyword evidence="3" id="KW-0808">Transferase</keyword>
<gene>
    <name evidence="3" type="ORF">ECB94_03075</name>
</gene>
<dbReference type="InterPro" id="IPR028098">
    <property type="entry name" value="Glyco_trans_4-like_N"/>
</dbReference>
<dbReference type="AlphaFoldDB" id="A0A3G4V6D8"/>
<sequence>MASSPLIPKHNSGSTYKVVHVVQHLAPGGLETMVLELLKQAKEDERVFIISLEGELEQAIKHWPQLIKYRSHLFFLGKKPGSQITLLRVMYRLLKVLKPQVVHTHHIGPLIYGGIAARLNRVPARIHTEHDMWHLTDAKRQKVENLALKVVNPILVADAQKVQQQLSQLFPYTTPTVIKNGVDCNRFVPANQAGARRILGLPAKVTLIGTAGRLEPVKAQATLIKSVARLSNDIHLAIAGIGSLEQELKDLAKALKVEDRVHFLGLVNDMPSFYQSLDLFCLPSVCEGFPLSPLEAQACNIPVVVTDVGAAKETLCPLSGVTTKSNRVFSLVQALENALKTRHLFCPRDFVVENNDVRSMSEAYRNLVFKA</sequence>
<dbReference type="RefSeq" id="WP_124939964.1">
    <property type="nucleotide sequence ID" value="NZ_CP033577.1"/>
</dbReference>
<organism evidence="3 4">
    <name type="scientific">Vibrio mediterranei</name>
    <dbReference type="NCBI Taxonomy" id="689"/>
    <lineage>
        <taxon>Bacteria</taxon>
        <taxon>Pseudomonadati</taxon>
        <taxon>Pseudomonadota</taxon>
        <taxon>Gammaproteobacteria</taxon>
        <taxon>Vibrionales</taxon>
        <taxon>Vibrionaceae</taxon>
        <taxon>Vibrio</taxon>
    </lineage>
</organism>
<proteinExistence type="predicted"/>
<dbReference type="SUPFAM" id="SSF53756">
    <property type="entry name" value="UDP-Glycosyltransferase/glycogen phosphorylase"/>
    <property type="match status" value="1"/>
</dbReference>
<evidence type="ECO:0000313" key="4">
    <source>
        <dbReference type="Proteomes" id="UP000279760"/>
    </source>
</evidence>
<name>A0A3G4V6D8_9VIBR</name>
<dbReference type="Gene3D" id="3.40.50.2000">
    <property type="entry name" value="Glycogen Phosphorylase B"/>
    <property type="match status" value="2"/>
</dbReference>
<dbReference type="InterPro" id="IPR001296">
    <property type="entry name" value="Glyco_trans_1"/>
</dbReference>
<dbReference type="Proteomes" id="UP000279760">
    <property type="component" value="Chromosome 1"/>
</dbReference>
<evidence type="ECO:0000259" key="2">
    <source>
        <dbReference type="Pfam" id="PF13439"/>
    </source>
</evidence>
<protein>
    <submittedName>
        <fullName evidence="3">Glycosyltransferase</fullName>
    </submittedName>
</protein>